<accession>A0ABS2WMG6</accession>
<evidence type="ECO:0000313" key="5">
    <source>
        <dbReference type="Proteomes" id="UP001177120"/>
    </source>
</evidence>
<evidence type="ECO:0000256" key="1">
    <source>
        <dbReference type="ARBA" id="ARBA00022801"/>
    </source>
</evidence>
<dbReference type="EMBL" id="JAFHAP010000013">
    <property type="protein sequence ID" value="MBN2910589.1"/>
    <property type="molecule type" value="Genomic_DNA"/>
</dbReference>
<comment type="caution">
    <text evidence="4">The sequence shown here is derived from an EMBL/GenBank/DDBJ whole genome shotgun (WGS) entry which is preliminary data.</text>
</comment>
<protein>
    <recommendedName>
        <fullName evidence="2">RNA 2',3'-cyclic phosphodiesterase</fullName>
        <shortName evidence="2">RNA 2',3'-CPDase</shortName>
        <ecNumber evidence="2">3.1.4.58</ecNumber>
    </recommendedName>
</protein>
<dbReference type="InterPro" id="IPR009097">
    <property type="entry name" value="Cyclic_Pdiesterase"/>
</dbReference>
<dbReference type="Proteomes" id="UP001177120">
    <property type="component" value="Unassembled WGS sequence"/>
</dbReference>
<dbReference type="InterPro" id="IPR014051">
    <property type="entry name" value="Phosphoesterase_HXTX"/>
</dbReference>
<comment type="catalytic activity">
    <reaction evidence="2">
        <text>a 3'-end 2',3'-cyclophospho-ribonucleotide-RNA + H2O = a 3'-end 2'-phospho-ribonucleotide-RNA + H(+)</text>
        <dbReference type="Rhea" id="RHEA:11828"/>
        <dbReference type="Rhea" id="RHEA-COMP:10464"/>
        <dbReference type="Rhea" id="RHEA-COMP:17353"/>
        <dbReference type="ChEBI" id="CHEBI:15377"/>
        <dbReference type="ChEBI" id="CHEBI:15378"/>
        <dbReference type="ChEBI" id="CHEBI:83064"/>
        <dbReference type="ChEBI" id="CHEBI:173113"/>
        <dbReference type="EC" id="3.1.4.58"/>
    </reaction>
</comment>
<dbReference type="EC" id="3.1.4.58" evidence="2"/>
<comment type="similarity">
    <text evidence="2">Belongs to the 2H phosphoesterase superfamily. ThpR family.</text>
</comment>
<keyword evidence="1 2" id="KW-0378">Hydrolase</keyword>
<dbReference type="PANTHER" id="PTHR35561">
    <property type="entry name" value="RNA 2',3'-CYCLIC PHOSPHODIESTERASE"/>
    <property type="match status" value="1"/>
</dbReference>
<evidence type="ECO:0000256" key="2">
    <source>
        <dbReference type="HAMAP-Rule" id="MF_01940"/>
    </source>
</evidence>
<organism evidence="4 5">
    <name type="scientific">Polycladomyces zharkentensis</name>
    <dbReference type="NCBI Taxonomy" id="2807616"/>
    <lineage>
        <taxon>Bacteria</taxon>
        <taxon>Bacillati</taxon>
        <taxon>Bacillota</taxon>
        <taxon>Bacilli</taxon>
        <taxon>Bacillales</taxon>
        <taxon>Thermoactinomycetaceae</taxon>
        <taxon>Polycladomyces</taxon>
    </lineage>
</organism>
<reference evidence="4" key="1">
    <citation type="journal article" date="2024" name="Int. J. Syst. Evol. Microbiol.">
        <title>Polycladomyces zharkentensis sp. nov., a novel thermophilic cellulose- and starch-degrading member of the Bacillota from a geothermal aquifer in Kazakhstan.</title>
        <authorList>
            <person name="Mashzhan A."/>
            <person name="Kistaubayeva A."/>
            <person name="Javier-Lopez R."/>
            <person name="Bissenova U."/>
            <person name="Bissenbay A."/>
            <person name="Birkeland N.K."/>
        </authorList>
    </citation>
    <scope>NUCLEOTIDE SEQUENCE</scope>
    <source>
        <strain evidence="4">ZKZ2T</strain>
    </source>
</reference>
<proteinExistence type="inferred from homology"/>
<feature type="short sequence motif" description="HXTX 2" evidence="2">
    <location>
        <begin position="139"/>
        <end position="142"/>
    </location>
</feature>
<dbReference type="RefSeq" id="WP_205496636.1">
    <property type="nucleotide sequence ID" value="NZ_JAFHAP010000013.1"/>
</dbReference>
<dbReference type="SUPFAM" id="SSF55144">
    <property type="entry name" value="LigT-like"/>
    <property type="match status" value="1"/>
</dbReference>
<dbReference type="InterPro" id="IPR004175">
    <property type="entry name" value="RNA_CPDase"/>
</dbReference>
<feature type="domain" description="Phosphoesterase HXTX" evidence="3">
    <location>
        <begin position="111"/>
        <end position="179"/>
    </location>
</feature>
<dbReference type="NCBIfam" id="TIGR02258">
    <property type="entry name" value="2_5_ligase"/>
    <property type="match status" value="1"/>
</dbReference>
<gene>
    <name evidence="4" type="primary">thpR</name>
    <name evidence="4" type="ORF">JQC72_13875</name>
</gene>
<feature type="active site" description="Proton acceptor" evidence="2">
    <location>
        <position position="139"/>
    </location>
</feature>
<keyword evidence="5" id="KW-1185">Reference proteome</keyword>
<evidence type="ECO:0000259" key="3">
    <source>
        <dbReference type="Pfam" id="PF02834"/>
    </source>
</evidence>
<evidence type="ECO:0000313" key="4">
    <source>
        <dbReference type="EMBL" id="MBN2910589.1"/>
    </source>
</evidence>
<dbReference type="PANTHER" id="PTHR35561:SF1">
    <property type="entry name" value="RNA 2',3'-CYCLIC PHOSPHODIESTERASE"/>
    <property type="match status" value="1"/>
</dbReference>
<feature type="domain" description="Phosphoesterase HXTX" evidence="3">
    <location>
        <begin position="20"/>
        <end position="103"/>
    </location>
</feature>
<name>A0ABS2WMG6_9BACL</name>
<sequence length="205" mass="23983">MRKEVVHISDWRLFVAVRLDRPRRQLLTRWCDQIRNAGWDTFGKWVHPEDYHVTLFFLGACKPEQVPYLQRQLSRVAGKQTPFTLRLAEIGVFGIPRRPRILWAGVAGEIPALNALQKKVVQALTPLGFQREDRPFRPHITLARQYKQHDFDVVRVSEIIARTAGQQAEWKVTDLVLYRTMWGRVPMYEPLAVLPFRRDDEGEEG</sequence>
<feature type="active site" description="Proton donor" evidence="2">
    <location>
        <position position="52"/>
    </location>
</feature>
<dbReference type="Pfam" id="PF02834">
    <property type="entry name" value="LigT_PEase"/>
    <property type="match status" value="2"/>
</dbReference>
<dbReference type="HAMAP" id="MF_01940">
    <property type="entry name" value="RNA_CPDase"/>
    <property type="match status" value="1"/>
</dbReference>
<dbReference type="Gene3D" id="3.90.1140.10">
    <property type="entry name" value="Cyclic phosphodiesterase"/>
    <property type="match status" value="1"/>
</dbReference>
<comment type="function">
    <text evidence="2">Hydrolyzes RNA 2',3'-cyclic phosphodiester to an RNA 2'-phosphomonoester.</text>
</comment>
<feature type="short sequence motif" description="HXTX 1" evidence="2">
    <location>
        <begin position="52"/>
        <end position="55"/>
    </location>
</feature>